<name>A0A4V3DJF0_9HYPH</name>
<evidence type="ECO:0000313" key="1">
    <source>
        <dbReference type="EMBL" id="TDR27826.1"/>
    </source>
</evidence>
<dbReference type="AlphaFoldDB" id="A0A4V3DJF0"/>
<dbReference type="Proteomes" id="UP000294958">
    <property type="component" value="Unassembled WGS sequence"/>
</dbReference>
<gene>
    <name evidence="1" type="ORF">DES43_1634</name>
</gene>
<organism evidence="1 2">
    <name type="scientific">Aquamicrobium defluvii</name>
    <dbReference type="NCBI Taxonomy" id="69279"/>
    <lineage>
        <taxon>Bacteria</taxon>
        <taxon>Pseudomonadati</taxon>
        <taxon>Pseudomonadota</taxon>
        <taxon>Alphaproteobacteria</taxon>
        <taxon>Hyphomicrobiales</taxon>
        <taxon>Phyllobacteriaceae</taxon>
        <taxon>Aquamicrobium</taxon>
    </lineage>
</organism>
<comment type="caution">
    <text evidence="1">The sequence shown here is derived from an EMBL/GenBank/DDBJ whole genome shotgun (WGS) entry which is preliminary data.</text>
</comment>
<evidence type="ECO:0000313" key="2">
    <source>
        <dbReference type="Proteomes" id="UP000294958"/>
    </source>
</evidence>
<evidence type="ECO:0008006" key="3">
    <source>
        <dbReference type="Google" id="ProtNLM"/>
    </source>
</evidence>
<proteinExistence type="predicted"/>
<accession>A0A4V3DJF0</accession>
<protein>
    <recommendedName>
        <fullName evidence="3">Transposase</fullName>
    </recommendedName>
</protein>
<sequence length="45" mass="5237">MAWTETTRPHYELRCRRYASDLTDGEWALIEPLMPQPKLSAFPSA</sequence>
<reference evidence="1 2" key="1">
    <citation type="submission" date="2019-03" db="EMBL/GenBank/DDBJ databases">
        <title>Genomic Encyclopedia of Type Strains, Phase IV (KMG-IV): sequencing the most valuable type-strain genomes for metagenomic binning, comparative biology and taxonomic classification.</title>
        <authorList>
            <person name="Goeker M."/>
        </authorList>
    </citation>
    <scope>NUCLEOTIDE SEQUENCE [LARGE SCALE GENOMIC DNA]</scope>
    <source>
        <strain evidence="1 2">DSM 11603</strain>
    </source>
</reference>
<dbReference type="EMBL" id="SNZF01000063">
    <property type="protein sequence ID" value="TDR27826.1"/>
    <property type="molecule type" value="Genomic_DNA"/>
</dbReference>
<keyword evidence="2" id="KW-1185">Reference proteome</keyword>